<organism evidence="1 2">
    <name type="scientific">Arthrobacter koreensis</name>
    <dbReference type="NCBI Taxonomy" id="199136"/>
    <lineage>
        <taxon>Bacteria</taxon>
        <taxon>Bacillati</taxon>
        <taxon>Actinomycetota</taxon>
        <taxon>Actinomycetes</taxon>
        <taxon>Micrococcales</taxon>
        <taxon>Micrococcaceae</taxon>
        <taxon>Arthrobacter</taxon>
    </lineage>
</organism>
<dbReference type="EMBL" id="CP106856">
    <property type="protein sequence ID" value="UYB37076.1"/>
    <property type="molecule type" value="Genomic_DNA"/>
</dbReference>
<sequence length="342" mass="36727">MISDFILNEYKARQSWEGRDYPAALKCAGRAAEAARESGDESGWWRMTFLMGECQLELGQMEDCSETALQLVSHPLSLEDPELAAKAKALRSLGLQGQGLLPQALQVARAAALELPDGDVGGRGKLEAQQALVAVLAESGNFDDAWTEAEVLASMVGDDTGLEKAGKAYWSVGNAAFLAGRHSEATHYHGLASASLSPTNDVSLWALFNKASAFMRLTANLVEPETLQCIERAEMAISITGGTPQDEIELAITRAYWSFLTGDLAAARSKMNAVMGKSEIMAPHIEGEALFLLARILRAEGHLAAAADRFALSAHLFETAGAGARAEQSRRFLTQLRESADD</sequence>
<dbReference type="InterPro" id="IPR011990">
    <property type="entry name" value="TPR-like_helical_dom_sf"/>
</dbReference>
<accession>A0ABY6FWG0</accession>
<evidence type="ECO:0000313" key="1">
    <source>
        <dbReference type="EMBL" id="UYB37076.1"/>
    </source>
</evidence>
<keyword evidence="2" id="KW-1185">Reference proteome</keyword>
<dbReference type="Gene3D" id="1.25.40.10">
    <property type="entry name" value="Tetratricopeptide repeat domain"/>
    <property type="match status" value="1"/>
</dbReference>
<dbReference type="Proteomes" id="UP001063368">
    <property type="component" value="Chromosome"/>
</dbReference>
<dbReference type="GeneID" id="95607792"/>
<protein>
    <recommendedName>
        <fullName evidence="3">Tetratricopeptide repeat-containing protein</fullName>
    </recommendedName>
</protein>
<gene>
    <name evidence="1" type="ORF">N9A08_05305</name>
</gene>
<evidence type="ECO:0008006" key="3">
    <source>
        <dbReference type="Google" id="ProtNLM"/>
    </source>
</evidence>
<proteinExistence type="predicted"/>
<dbReference type="SUPFAM" id="SSF48452">
    <property type="entry name" value="TPR-like"/>
    <property type="match status" value="1"/>
</dbReference>
<reference evidence="1" key="1">
    <citation type="submission" date="2022-09" db="EMBL/GenBank/DDBJ databases">
        <authorList>
            <person name="Li D."/>
            <person name="Cheng J."/>
            <person name="Li Y."/>
        </authorList>
    </citation>
    <scope>NUCLEOTIDE SEQUENCE</scope>
    <source>
        <strain evidence="1">DL</strain>
    </source>
</reference>
<evidence type="ECO:0000313" key="2">
    <source>
        <dbReference type="Proteomes" id="UP001063368"/>
    </source>
</evidence>
<dbReference type="RefSeq" id="WP_091606527.1">
    <property type="nucleotide sequence ID" value="NZ_BAAAKG010000003.1"/>
</dbReference>
<name>A0ABY6FWG0_9MICC</name>